<dbReference type="Proteomes" id="UP000237830">
    <property type="component" value="Chromosome"/>
</dbReference>
<organism evidence="1 2">
    <name type="scientific">Pseudomonas palleroniana</name>
    <dbReference type="NCBI Taxonomy" id="191390"/>
    <lineage>
        <taxon>Bacteria</taxon>
        <taxon>Pseudomonadati</taxon>
        <taxon>Pseudomonadota</taxon>
        <taxon>Gammaproteobacteria</taxon>
        <taxon>Pseudomonadales</taxon>
        <taxon>Pseudomonadaceae</taxon>
        <taxon>Pseudomonas</taxon>
    </lineage>
</organism>
<evidence type="ECO:0000313" key="2">
    <source>
        <dbReference type="Proteomes" id="UP000237830"/>
    </source>
</evidence>
<dbReference type="EMBL" id="CP025494">
    <property type="protein sequence ID" value="AVE04076.1"/>
    <property type="molecule type" value="Genomic_DNA"/>
</dbReference>
<name>A0A2L1J6I9_9PSED</name>
<sequence length="59" mass="6585">MRAHQNNELNKMAAIMRIFAGKFQGFADQLLIGGSSRWMDPTTGMIFVPCGWRSASAYC</sequence>
<reference evidence="1 2" key="1">
    <citation type="submission" date="2017-12" db="EMBL/GenBank/DDBJ databases">
        <title>Genome sequence of Pseudomonas palleroniana MAB3.</title>
        <authorList>
            <person name="Nascimento F.X."/>
        </authorList>
    </citation>
    <scope>NUCLEOTIDE SEQUENCE [LARGE SCALE GENOMIC DNA]</scope>
    <source>
        <strain evidence="1 2">MAB3</strain>
    </source>
</reference>
<proteinExistence type="predicted"/>
<evidence type="ECO:0000313" key="1">
    <source>
        <dbReference type="EMBL" id="AVE04076.1"/>
    </source>
</evidence>
<accession>A0A2L1J6I9</accession>
<dbReference type="AlphaFoldDB" id="A0A2L1J6I9"/>
<protein>
    <submittedName>
        <fullName evidence="1">Uncharacterized protein</fullName>
    </submittedName>
</protein>
<gene>
    <name evidence="1" type="ORF">CYL20_05795</name>
</gene>